<dbReference type="GO" id="GO:0046464">
    <property type="term" value="P:acylglycerol catabolic process"/>
    <property type="evidence" value="ECO:0007669"/>
    <property type="project" value="TreeGrafter"/>
</dbReference>
<comment type="caution">
    <text evidence="2">The sequence shown here is derived from an EMBL/GenBank/DDBJ whole genome shotgun (WGS) entry which is preliminary data.</text>
</comment>
<evidence type="ECO:0000259" key="1">
    <source>
        <dbReference type="Pfam" id="PF12697"/>
    </source>
</evidence>
<feature type="domain" description="AB hydrolase-1" evidence="1">
    <location>
        <begin position="24"/>
        <end position="249"/>
    </location>
</feature>
<dbReference type="PANTHER" id="PTHR43798:SF5">
    <property type="entry name" value="MONOACYLGLYCEROL LIPASE ABHD6"/>
    <property type="match status" value="1"/>
</dbReference>
<dbReference type="SUPFAM" id="SSF53474">
    <property type="entry name" value="alpha/beta-Hydrolases"/>
    <property type="match status" value="1"/>
</dbReference>
<dbReference type="OrthoDB" id="5342129at2"/>
<dbReference type="Gene3D" id="3.40.50.1820">
    <property type="entry name" value="alpha/beta hydrolase"/>
    <property type="match status" value="1"/>
</dbReference>
<dbReference type="GO" id="GO:0016020">
    <property type="term" value="C:membrane"/>
    <property type="evidence" value="ECO:0007669"/>
    <property type="project" value="TreeGrafter"/>
</dbReference>
<keyword evidence="3" id="KW-1185">Reference proteome</keyword>
<keyword evidence="2" id="KW-0378">Hydrolase</keyword>
<name>A0A4U1IP40_9BACT</name>
<dbReference type="Proteomes" id="UP000309215">
    <property type="component" value="Unassembled WGS sequence"/>
</dbReference>
<dbReference type="InterPro" id="IPR029058">
    <property type="entry name" value="AB_hydrolase_fold"/>
</dbReference>
<reference evidence="2 3" key="1">
    <citation type="submission" date="2019-04" db="EMBL/GenBank/DDBJ databases">
        <authorList>
            <person name="Li Y."/>
            <person name="Wang J."/>
        </authorList>
    </citation>
    <scope>NUCLEOTIDE SEQUENCE [LARGE SCALE GENOMIC DNA]</scope>
    <source>
        <strain evidence="2 3">DSM 14668</strain>
    </source>
</reference>
<organism evidence="2 3">
    <name type="scientific">Polyangium fumosum</name>
    <dbReference type="NCBI Taxonomy" id="889272"/>
    <lineage>
        <taxon>Bacteria</taxon>
        <taxon>Pseudomonadati</taxon>
        <taxon>Myxococcota</taxon>
        <taxon>Polyangia</taxon>
        <taxon>Polyangiales</taxon>
        <taxon>Polyangiaceae</taxon>
        <taxon>Polyangium</taxon>
    </lineage>
</organism>
<dbReference type="AlphaFoldDB" id="A0A4U1IP40"/>
<dbReference type="Pfam" id="PF12697">
    <property type="entry name" value="Abhydrolase_6"/>
    <property type="match status" value="1"/>
</dbReference>
<dbReference type="GO" id="GO:0047372">
    <property type="term" value="F:monoacylglycerol lipase activity"/>
    <property type="evidence" value="ECO:0007669"/>
    <property type="project" value="TreeGrafter"/>
</dbReference>
<dbReference type="RefSeq" id="WP_136935560.1">
    <property type="nucleotide sequence ID" value="NZ_SSMQ01000091.1"/>
</dbReference>
<dbReference type="PRINTS" id="PR00111">
    <property type="entry name" value="ABHYDROLASE"/>
</dbReference>
<evidence type="ECO:0000313" key="2">
    <source>
        <dbReference type="EMBL" id="TKC95883.1"/>
    </source>
</evidence>
<dbReference type="InterPro" id="IPR000073">
    <property type="entry name" value="AB_hydrolase_1"/>
</dbReference>
<accession>A0A4U1IP40</accession>
<dbReference type="PANTHER" id="PTHR43798">
    <property type="entry name" value="MONOACYLGLYCEROL LIPASE"/>
    <property type="match status" value="1"/>
</dbReference>
<sequence length="261" mass="28036">MPSLQSGSLTIHWSTRGDEHGEPLVFVHGNWTTSLFWRPVFDRLPARYRAVAPDLRGRGQTRAEPHDYSVSRLAQDLAVLMDALGLPAVHLVGHSLGTAVVLELALADRARARSLTLVAPAWPDGMPRAYHVPDRQRLAQENLALFAAAFRGIAPTAPNDAFFQELVAASHQQAPEATMATLDALRDWAPGERLRALAGVPALVVSGARDMLSTREVGARTADLLGARHEVVPDVGHSPNLEAPETLVALLDSFVKAPAGG</sequence>
<protein>
    <submittedName>
        <fullName evidence="2">Alpha/beta fold hydrolase</fullName>
    </submittedName>
</protein>
<dbReference type="InterPro" id="IPR050266">
    <property type="entry name" value="AB_hydrolase_sf"/>
</dbReference>
<dbReference type="EMBL" id="SSMQ01000091">
    <property type="protein sequence ID" value="TKC95883.1"/>
    <property type="molecule type" value="Genomic_DNA"/>
</dbReference>
<proteinExistence type="predicted"/>
<evidence type="ECO:0000313" key="3">
    <source>
        <dbReference type="Proteomes" id="UP000309215"/>
    </source>
</evidence>
<gene>
    <name evidence="2" type="ORF">E8A74_46145</name>
</gene>